<protein>
    <submittedName>
        <fullName evidence="3">Transcriptional regulator with XRE-family HTH domain</fullName>
    </submittedName>
</protein>
<dbReference type="SMART" id="SM00530">
    <property type="entry name" value="HTH_XRE"/>
    <property type="match status" value="1"/>
</dbReference>
<dbReference type="InterPro" id="IPR050807">
    <property type="entry name" value="TransReg_Diox_bact_type"/>
</dbReference>
<dbReference type="GeneID" id="95404148"/>
<dbReference type="Pfam" id="PF01381">
    <property type="entry name" value="HTH_3"/>
    <property type="match status" value="1"/>
</dbReference>
<comment type="caution">
    <text evidence="3">The sequence shown here is derived from an EMBL/GenBank/DDBJ whole genome shotgun (WGS) entry which is preliminary data.</text>
</comment>
<dbReference type="EMBL" id="JAGGKI010000004">
    <property type="protein sequence ID" value="MBP1893036.1"/>
    <property type="molecule type" value="Genomic_DNA"/>
</dbReference>
<dbReference type="Gene3D" id="1.10.260.40">
    <property type="entry name" value="lambda repressor-like DNA-binding domains"/>
    <property type="match status" value="1"/>
</dbReference>
<dbReference type="PANTHER" id="PTHR46797">
    <property type="entry name" value="HTH-TYPE TRANSCRIPTIONAL REGULATOR"/>
    <property type="match status" value="1"/>
</dbReference>
<sequence length="84" mass="9688">MIRTWLATIRETKNKSQEEVAEEAGITRQYYGMIESGQRNPSVRAAQSIGKALDFNWTLFFEQESNEMLPINNNAENHIRKEVG</sequence>
<dbReference type="PANTHER" id="PTHR46797:SF1">
    <property type="entry name" value="METHYLPHOSPHONATE SYNTHASE"/>
    <property type="match status" value="1"/>
</dbReference>
<dbReference type="InterPro" id="IPR001387">
    <property type="entry name" value="Cro/C1-type_HTH"/>
</dbReference>
<keyword evidence="4" id="KW-1185">Reference proteome</keyword>
<reference evidence="3 4" key="1">
    <citation type="submission" date="2021-03" db="EMBL/GenBank/DDBJ databases">
        <title>Genomic Encyclopedia of Type Strains, Phase IV (KMG-IV): sequencing the most valuable type-strain genomes for metagenomic binning, comparative biology and taxonomic classification.</title>
        <authorList>
            <person name="Goeker M."/>
        </authorList>
    </citation>
    <scope>NUCLEOTIDE SEQUENCE [LARGE SCALE GENOMIC DNA]</scope>
    <source>
        <strain evidence="3 4">DSM 15596</strain>
    </source>
</reference>
<dbReference type="CDD" id="cd00093">
    <property type="entry name" value="HTH_XRE"/>
    <property type="match status" value="1"/>
</dbReference>
<name>A0ABS4F9V1_9BACL</name>
<dbReference type="PROSITE" id="PS50943">
    <property type="entry name" value="HTH_CROC1"/>
    <property type="match status" value="1"/>
</dbReference>
<dbReference type="RefSeq" id="WP_210094682.1">
    <property type="nucleotide sequence ID" value="NZ_DMBX01000007.1"/>
</dbReference>
<dbReference type="InterPro" id="IPR010982">
    <property type="entry name" value="Lambda_DNA-bd_dom_sf"/>
</dbReference>
<organism evidence="3 4">
    <name type="scientific">Paenibacillus lactis</name>
    <dbReference type="NCBI Taxonomy" id="228574"/>
    <lineage>
        <taxon>Bacteria</taxon>
        <taxon>Bacillati</taxon>
        <taxon>Bacillota</taxon>
        <taxon>Bacilli</taxon>
        <taxon>Bacillales</taxon>
        <taxon>Paenibacillaceae</taxon>
        <taxon>Paenibacillus</taxon>
    </lineage>
</organism>
<evidence type="ECO:0000313" key="3">
    <source>
        <dbReference type="EMBL" id="MBP1893036.1"/>
    </source>
</evidence>
<evidence type="ECO:0000259" key="2">
    <source>
        <dbReference type="PROSITE" id="PS50943"/>
    </source>
</evidence>
<dbReference type="SUPFAM" id="SSF47413">
    <property type="entry name" value="lambda repressor-like DNA-binding domains"/>
    <property type="match status" value="1"/>
</dbReference>
<dbReference type="Proteomes" id="UP000706926">
    <property type="component" value="Unassembled WGS sequence"/>
</dbReference>
<proteinExistence type="predicted"/>
<gene>
    <name evidence="3" type="ORF">J2Z18_002138</name>
</gene>
<evidence type="ECO:0000313" key="4">
    <source>
        <dbReference type="Proteomes" id="UP000706926"/>
    </source>
</evidence>
<accession>A0ABS4F9V1</accession>
<feature type="domain" description="HTH cro/C1-type" evidence="2">
    <location>
        <begin position="6"/>
        <end position="60"/>
    </location>
</feature>
<evidence type="ECO:0000256" key="1">
    <source>
        <dbReference type="ARBA" id="ARBA00023125"/>
    </source>
</evidence>
<keyword evidence="1" id="KW-0238">DNA-binding</keyword>